<name>A0A445AY89_ARAHY</name>
<keyword evidence="2" id="KW-1185">Reference proteome</keyword>
<proteinExistence type="predicted"/>
<evidence type="ECO:0000313" key="1">
    <source>
        <dbReference type="EMBL" id="RYR31414.1"/>
    </source>
</evidence>
<evidence type="ECO:0000313" key="2">
    <source>
        <dbReference type="Proteomes" id="UP000289738"/>
    </source>
</evidence>
<comment type="caution">
    <text evidence="1">The sequence shown here is derived from an EMBL/GenBank/DDBJ whole genome shotgun (WGS) entry which is preliminary data.</text>
</comment>
<accession>A0A445AY89</accession>
<organism evidence="1 2">
    <name type="scientific">Arachis hypogaea</name>
    <name type="common">Peanut</name>
    <dbReference type="NCBI Taxonomy" id="3818"/>
    <lineage>
        <taxon>Eukaryota</taxon>
        <taxon>Viridiplantae</taxon>
        <taxon>Streptophyta</taxon>
        <taxon>Embryophyta</taxon>
        <taxon>Tracheophyta</taxon>
        <taxon>Spermatophyta</taxon>
        <taxon>Magnoliopsida</taxon>
        <taxon>eudicotyledons</taxon>
        <taxon>Gunneridae</taxon>
        <taxon>Pentapetalae</taxon>
        <taxon>rosids</taxon>
        <taxon>fabids</taxon>
        <taxon>Fabales</taxon>
        <taxon>Fabaceae</taxon>
        <taxon>Papilionoideae</taxon>
        <taxon>50 kb inversion clade</taxon>
        <taxon>dalbergioids sensu lato</taxon>
        <taxon>Dalbergieae</taxon>
        <taxon>Pterocarpus clade</taxon>
        <taxon>Arachis</taxon>
    </lineage>
</organism>
<reference evidence="1 2" key="1">
    <citation type="submission" date="2019-01" db="EMBL/GenBank/DDBJ databases">
        <title>Sequencing of cultivated peanut Arachis hypogaea provides insights into genome evolution and oil improvement.</title>
        <authorList>
            <person name="Chen X."/>
        </authorList>
    </citation>
    <scope>NUCLEOTIDE SEQUENCE [LARGE SCALE GENOMIC DNA]</scope>
    <source>
        <strain evidence="2">cv. Fuhuasheng</strain>
        <tissue evidence="1">Leaves</tissue>
    </source>
</reference>
<protein>
    <submittedName>
        <fullName evidence="1">Uncharacterized protein</fullName>
    </submittedName>
</protein>
<dbReference type="AlphaFoldDB" id="A0A445AY89"/>
<dbReference type="EMBL" id="SDMP01000011">
    <property type="protein sequence ID" value="RYR31414.1"/>
    <property type="molecule type" value="Genomic_DNA"/>
</dbReference>
<dbReference type="Proteomes" id="UP000289738">
    <property type="component" value="Chromosome B01"/>
</dbReference>
<sequence>MRKLRLCLVHNLLSFKRELKKMMLFKIFSRPIGMDKFKGTYPVRRVCEDAAIVGIFEFFGSDLSPDKTDFLPRGEGSFKGPSKEYVIGLRKGCAEDEQKKKAPVKKLRSP</sequence>
<gene>
    <name evidence="1" type="ORF">Ahy_B01g056225</name>
</gene>